<accession>A0A844YAD1</accession>
<dbReference type="PROSITE" id="PS51257">
    <property type="entry name" value="PROKAR_LIPOPROTEIN"/>
    <property type="match status" value="1"/>
</dbReference>
<keyword evidence="3" id="KW-1185">Reference proteome</keyword>
<comment type="caution">
    <text evidence="2">The sequence shown here is derived from an EMBL/GenBank/DDBJ whole genome shotgun (WGS) entry which is preliminary data.</text>
</comment>
<dbReference type="EMBL" id="WTYN01000001">
    <property type="protein sequence ID" value="MXO61876.1"/>
    <property type="molecule type" value="Genomic_DNA"/>
</dbReference>
<evidence type="ECO:0000313" key="3">
    <source>
        <dbReference type="Proteomes" id="UP000445582"/>
    </source>
</evidence>
<dbReference type="RefSeq" id="WP_160670954.1">
    <property type="nucleotide sequence ID" value="NZ_WTYN01000001.1"/>
</dbReference>
<feature type="signal peptide" evidence="1">
    <location>
        <begin position="1"/>
        <end position="24"/>
    </location>
</feature>
<dbReference type="Proteomes" id="UP000445582">
    <property type="component" value="Unassembled WGS sequence"/>
</dbReference>
<dbReference type="OrthoDB" id="7406667at2"/>
<name>A0A844YAD1_9SPHN</name>
<keyword evidence="1" id="KW-0732">Signal</keyword>
<feature type="chain" id="PRO_5032872454" description="Lipoprotein" evidence="1">
    <location>
        <begin position="25"/>
        <end position="174"/>
    </location>
</feature>
<protein>
    <recommendedName>
        <fullName evidence="4">Lipoprotein</fullName>
    </recommendedName>
</protein>
<dbReference type="AlphaFoldDB" id="A0A844YAD1"/>
<evidence type="ECO:0000256" key="1">
    <source>
        <dbReference type="SAM" id="SignalP"/>
    </source>
</evidence>
<evidence type="ECO:0008006" key="4">
    <source>
        <dbReference type="Google" id="ProtNLM"/>
    </source>
</evidence>
<gene>
    <name evidence="2" type="ORF">GRI48_02510</name>
</gene>
<proteinExistence type="predicted"/>
<sequence length="174" mass="18775">MRRVFLPPFVATFAAFVLSGCVPAGTPAESPNEPVGGFTTELPDTPGIALLRHVLDEHFEARPANVKTVCATILSDEATPKALPESVETALIERYPELAPYDRCVWKGGQIVDSITGESARLYQVHSLECVASDDCTGMAGWISANLGAEYDQYRVNKGLAGWRFDKTGLAVMS</sequence>
<evidence type="ECO:0000313" key="2">
    <source>
        <dbReference type="EMBL" id="MXO61876.1"/>
    </source>
</evidence>
<organism evidence="2 3">
    <name type="scientific">Qipengyuania oceanensis</name>
    <dbReference type="NCBI Taxonomy" id="1463597"/>
    <lineage>
        <taxon>Bacteria</taxon>
        <taxon>Pseudomonadati</taxon>
        <taxon>Pseudomonadota</taxon>
        <taxon>Alphaproteobacteria</taxon>
        <taxon>Sphingomonadales</taxon>
        <taxon>Erythrobacteraceae</taxon>
        <taxon>Qipengyuania</taxon>
    </lineage>
</organism>
<reference evidence="2 3" key="1">
    <citation type="submission" date="2019-12" db="EMBL/GenBank/DDBJ databases">
        <title>Genomic-based taxomic classification of the family Erythrobacteraceae.</title>
        <authorList>
            <person name="Xu L."/>
        </authorList>
    </citation>
    <scope>NUCLEOTIDE SEQUENCE [LARGE SCALE GENOMIC DNA]</scope>
    <source>
        <strain evidence="2 3">MCCC 1A09965</strain>
    </source>
</reference>